<dbReference type="EMBL" id="JBHTKA010000007">
    <property type="protein sequence ID" value="MFD1000833.1"/>
    <property type="molecule type" value="Genomic_DNA"/>
</dbReference>
<dbReference type="SUPFAM" id="SSF50965">
    <property type="entry name" value="Galactose oxidase, central domain"/>
    <property type="match status" value="1"/>
</dbReference>
<gene>
    <name evidence="1" type="ORF">ACFQ21_16020</name>
</gene>
<evidence type="ECO:0000313" key="2">
    <source>
        <dbReference type="Proteomes" id="UP001597112"/>
    </source>
</evidence>
<dbReference type="PANTHER" id="PTHR31778:SF2">
    <property type="entry name" value="BUD SITE SELECTION PROTEIN RAX2"/>
    <property type="match status" value="1"/>
</dbReference>
<dbReference type="InterPro" id="IPR011043">
    <property type="entry name" value="Gal_Oxase/kelch_b-propeller"/>
</dbReference>
<dbReference type="PANTHER" id="PTHR31778">
    <property type="entry name" value="BUD SITE SELECTION PROTEIN RAX2"/>
    <property type="match status" value="1"/>
</dbReference>
<proteinExistence type="predicted"/>
<name>A0ABW3K4G0_9BACT</name>
<protein>
    <submittedName>
        <fullName evidence="1">Uncharacterized protein</fullName>
    </submittedName>
</protein>
<sequence length="381" mass="40535">MNKTQILSAAMVIVTLHANAQRWLSVGGGILLKEKPEETEVKINVVRDDEPEPARGNGTIKALAVYNGALYAAGVFKMAGGKPANNIARWDGKTWSPVDIGIDGIVMSLYVYKNELYAGGLFDKAGNTSVKNIARWNGKTWLPVGAGINSEVAVLQVYKDELYAAGSFTEAGNKPAKGIARWNGKTWSGAGAGVPNDIYALTEYKGELYAGGTFVLDEQRQNYTSNLLKWNGKSWTGVAGFNGAITSLAVNKDKLCVSGYFSHANNTTNVSMVAETDGKHWTSVGKEPIGYYVNRARTAVHVLFSYSDLLYAGGDFVSEQSKPANSIASFNGTGWTASGTGVDGSVGTFAVYNGELYAGGSFINAGNDVVNGIARLSMDSK</sequence>
<dbReference type="RefSeq" id="WP_377580288.1">
    <property type="nucleotide sequence ID" value="NZ_JBHTKA010000007.1"/>
</dbReference>
<reference evidence="2" key="1">
    <citation type="journal article" date="2019" name="Int. J. Syst. Evol. Microbiol.">
        <title>The Global Catalogue of Microorganisms (GCM) 10K type strain sequencing project: providing services to taxonomists for standard genome sequencing and annotation.</title>
        <authorList>
            <consortium name="The Broad Institute Genomics Platform"/>
            <consortium name="The Broad Institute Genome Sequencing Center for Infectious Disease"/>
            <person name="Wu L."/>
            <person name="Ma J."/>
        </authorList>
    </citation>
    <scope>NUCLEOTIDE SEQUENCE [LARGE SCALE GENOMIC DNA]</scope>
    <source>
        <strain evidence="2">CCUG 58938</strain>
    </source>
</reference>
<evidence type="ECO:0000313" key="1">
    <source>
        <dbReference type="EMBL" id="MFD1000833.1"/>
    </source>
</evidence>
<dbReference type="Proteomes" id="UP001597112">
    <property type="component" value="Unassembled WGS sequence"/>
</dbReference>
<accession>A0ABW3K4G0</accession>
<keyword evidence="2" id="KW-1185">Reference proteome</keyword>
<comment type="caution">
    <text evidence="1">The sequence shown here is derived from an EMBL/GenBank/DDBJ whole genome shotgun (WGS) entry which is preliminary data.</text>
</comment>
<organism evidence="1 2">
    <name type="scientific">Ohtaekwangia kribbensis</name>
    <dbReference type="NCBI Taxonomy" id="688913"/>
    <lineage>
        <taxon>Bacteria</taxon>
        <taxon>Pseudomonadati</taxon>
        <taxon>Bacteroidota</taxon>
        <taxon>Cytophagia</taxon>
        <taxon>Cytophagales</taxon>
        <taxon>Fulvivirgaceae</taxon>
        <taxon>Ohtaekwangia</taxon>
    </lineage>
</organism>